<feature type="chain" id="PRO_5046919243" evidence="1">
    <location>
        <begin position="19"/>
        <end position="187"/>
    </location>
</feature>
<dbReference type="InterPro" id="IPR014044">
    <property type="entry name" value="CAP_dom"/>
</dbReference>
<keyword evidence="4" id="KW-1185">Reference proteome</keyword>
<proteinExistence type="predicted"/>
<dbReference type="InterPro" id="IPR001283">
    <property type="entry name" value="CRISP-related"/>
</dbReference>
<dbReference type="PROSITE" id="PS01010">
    <property type="entry name" value="CRISP_2"/>
    <property type="match status" value="1"/>
</dbReference>
<dbReference type="RefSeq" id="WP_261696783.1">
    <property type="nucleotide sequence ID" value="NZ_CP104694.1"/>
</dbReference>
<protein>
    <submittedName>
        <fullName evidence="3">CAP domain-containing protein</fullName>
    </submittedName>
</protein>
<evidence type="ECO:0000313" key="3">
    <source>
        <dbReference type="EMBL" id="UXI69830.1"/>
    </source>
</evidence>
<dbReference type="PROSITE" id="PS01009">
    <property type="entry name" value="CRISP_1"/>
    <property type="match status" value="1"/>
</dbReference>
<sequence>MRYLLAVLSLALPAGASAVFMDCIAIDGFENTVATAPANWRSHVMLTNCARRTALPAAVPALPVMRWDTALAATAQAYADQCRWQHSGAPGLGENLNAAAQTVGFPGNQETASVTNWASEAAQYNYAANSCSGVCGHYTQLVWRSTTAVGCGLRNCTSGSPFANFPNWTIVVCNYSPPGNFTGQRPY</sequence>
<dbReference type="PRINTS" id="PR00837">
    <property type="entry name" value="V5TPXLIKE"/>
</dbReference>
<feature type="domain" description="SCP" evidence="2">
    <location>
        <begin position="35"/>
        <end position="183"/>
    </location>
</feature>
<gene>
    <name evidence="3" type="ORF">N4264_09450</name>
</gene>
<dbReference type="PANTHER" id="PTHR10334">
    <property type="entry name" value="CYSTEINE-RICH SECRETORY PROTEIN-RELATED"/>
    <property type="match status" value="1"/>
</dbReference>
<dbReference type="InterPro" id="IPR018244">
    <property type="entry name" value="Allrgn_V5/Tpx1_CS"/>
</dbReference>
<dbReference type="SMART" id="SM00198">
    <property type="entry name" value="SCP"/>
    <property type="match status" value="1"/>
</dbReference>
<dbReference type="InterPro" id="IPR035940">
    <property type="entry name" value="CAP_sf"/>
</dbReference>
<dbReference type="SUPFAM" id="SSF55797">
    <property type="entry name" value="PR-1-like"/>
    <property type="match status" value="1"/>
</dbReference>
<evidence type="ECO:0000256" key="1">
    <source>
        <dbReference type="SAM" id="SignalP"/>
    </source>
</evidence>
<dbReference type="InterPro" id="IPR002413">
    <property type="entry name" value="V5_allergen-like"/>
</dbReference>
<dbReference type="EMBL" id="CP104694">
    <property type="protein sequence ID" value="UXI69830.1"/>
    <property type="molecule type" value="Genomic_DNA"/>
</dbReference>
<dbReference type="Pfam" id="PF00188">
    <property type="entry name" value="CAP"/>
    <property type="match status" value="1"/>
</dbReference>
<dbReference type="Gene3D" id="3.40.33.10">
    <property type="entry name" value="CAP"/>
    <property type="match status" value="1"/>
</dbReference>
<evidence type="ECO:0000259" key="2">
    <source>
        <dbReference type="SMART" id="SM00198"/>
    </source>
</evidence>
<reference evidence="3" key="1">
    <citation type="submission" date="2022-09" db="EMBL/GenBank/DDBJ databases">
        <title>Tahibacter sp. nov., isolated from a fresh water.</title>
        <authorList>
            <person name="Baek J.H."/>
            <person name="Lee J.K."/>
            <person name="Kim J.M."/>
            <person name="Jeon C.O."/>
        </authorList>
    </citation>
    <scope>NUCLEOTIDE SEQUENCE</scope>
    <source>
        <strain evidence="3">W38</strain>
    </source>
</reference>
<evidence type="ECO:0000313" key="4">
    <source>
        <dbReference type="Proteomes" id="UP001064632"/>
    </source>
</evidence>
<keyword evidence="1" id="KW-0732">Signal</keyword>
<organism evidence="3 4">
    <name type="scientific">Tahibacter amnicola</name>
    <dbReference type="NCBI Taxonomy" id="2976241"/>
    <lineage>
        <taxon>Bacteria</taxon>
        <taxon>Pseudomonadati</taxon>
        <taxon>Pseudomonadota</taxon>
        <taxon>Gammaproteobacteria</taxon>
        <taxon>Lysobacterales</taxon>
        <taxon>Rhodanobacteraceae</taxon>
        <taxon>Tahibacter</taxon>
    </lineage>
</organism>
<name>A0ABY6BLB6_9GAMM</name>
<dbReference type="Proteomes" id="UP001064632">
    <property type="component" value="Chromosome"/>
</dbReference>
<accession>A0ABY6BLB6</accession>
<feature type="signal peptide" evidence="1">
    <location>
        <begin position="1"/>
        <end position="18"/>
    </location>
</feature>
<dbReference type="PRINTS" id="PR00838">
    <property type="entry name" value="V5ALLERGEN"/>
</dbReference>